<dbReference type="SUPFAM" id="SSF57850">
    <property type="entry name" value="RING/U-box"/>
    <property type="match status" value="1"/>
</dbReference>
<comment type="caution">
    <text evidence="7">The sequence shown here is derived from an EMBL/GenBank/DDBJ whole genome shotgun (WGS) entry which is preliminary data.</text>
</comment>
<evidence type="ECO:0000256" key="4">
    <source>
        <dbReference type="PROSITE-ProRule" id="PRU00175"/>
    </source>
</evidence>
<dbReference type="InterPro" id="IPR001841">
    <property type="entry name" value="Znf_RING"/>
</dbReference>
<dbReference type="PROSITE" id="PS50089">
    <property type="entry name" value="ZF_RING_2"/>
    <property type="match status" value="1"/>
</dbReference>
<reference evidence="7" key="1">
    <citation type="submission" date="2020-06" db="EMBL/GenBank/DDBJ databases">
        <authorList>
            <consortium name="Plant Systems Biology data submission"/>
        </authorList>
    </citation>
    <scope>NUCLEOTIDE SEQUENCE</scope>
    <source>
        <strain evidence="7">D6</strain>
    </source>
</reference>
<organism evidence="7 8">
    <name type="scientific">Seminavis robusta</name>
    <dbReference type="NCBI Taxonomy" id="568900"/>
    <lineage>
        <taxon>Eukaryota</taxon>
        <taxon>Sar</taxon>
        <taxon>Stramenopiles</taxon>
        <taxon>Ochrophyta</taxon>
        <taxon>Bacillariophyta</taxon>
        <taxon>Bacillariophyceae</taxon>
        <taxon>Bacillariophycidae</taxon>
        <taxon>Naviculales</taxon>
        <taxon>Naviculaceae</taxon>
        <taxon>Seminavis</taxon>
    </lineage>
</organism>
<feature type="domain" description="RING-type" evidence="6">
    <location>
        <begin position="49"/>
        <end position="85"/>
    </location>
</feature>
<dbReference type="InterPro" id="IPR017907">
    <property type="entry name" value="Znf_RING_CS"/>
</dbReference>
<evidence type="ECO:0000313" key="8">
    <source>
        <dbReference type="Proteomes" id="UP001153069"/>
    </source>
</evidence>
<accession>A0A9N8HZM5</accession>
<evidence type="ECO:0000256" key="3">
    <source>
        <dbReference type="ARBA" id="ARBA00022833"/>
    </source>
</evidence>
<dbReference type="InterPro" id="IPR027370">
    <property type="entry name" value="Znf-RING_euk"/>
</dbReference>
<dbReference type="Pfam" id="PF13445">
    <property type="entry name" value="zf-RING_UBOX"/>
    <property type="match status" value="1"/>
</dbReference>
<dbReference type="EMBL" id="CAICTM010003841">
    <property type="protein sequence ID" value="CAB9531686.1"/>
    <property type="molecule type" value="Genomic_DNA"/>
</dbReference>
<keyword evidence="8" id="KW-1185">Reference proteome</keyword>
<dbReference type="AlphaFoldDB" id="A0A9N8HZM5"/>
<dbReference type="InterPro" id="IPR013083">
    <property type="entry name" value="Znf_RING/FYVE/PHD"/>
</dbReference>
<dbReference type="SMART" id="SM00184">
    <property type="entry name" value="RING"/>
    <property type="match status" value="1"/>
</dbReference>
<dbReference type="Proteomes" id="UP001153069">
    <property type="component" value="Unassembled WGS sequence"/>
</dbReference>
<evidence type="ECO:0000256" key="1">
    <source>
        <dbReference type="ARBA" id="ARBA00022723"/>
    </source>
</evidence>
<keyword evidence="3" id="KW-0862">Zinc</keyword>
<evidence type="ECO:0000256" key="2">
    <source>
        <dbReference type="ARBA" id="ARBA00022771"/>
    </source>
</evidence>
<proteinExistence type="predicted"/>
<evidence type="ECO:0000256" key="5">
    <source>
        <dbReference type="SAM" id="MobiDB-lite"/>
    </source>
</evidence>
<feature type="compositionally biased region" description="Polar residues" evidence="5">
    <location>
        <begin position="150"/>
        <end position="164"/>
    </location>
</feature>
<evidence type="ECO:0000313" key="7">
    <source>
        <dbReference type="EMBL" id="CAB9531686.1"/>
    </source>
</evidence>
<dbReference type="PROSITE" id="PS00518">
    <property type="entry name" value="ZF_RING_1"/>
    <property type="match status" value="1"/>
</dbReference>
<dbReference type="OrthoDB" id="48119at2759"/>
<keyword evidence="2 4" id="KW-0863">Zinc-finger</keyword>
<protein>
    <recommendedName>
        <fullName evidence="6">RING-type domain-containing protein</fullName>
    </recommendedName>
</protein>
<feature type="compositionally biased region" description="Acidic residues" evidence="5">
    <location>
        <begin position="176"/>
        <end position="185"/>
    </location>
</feature>
<keyword evidence="1" id="KW-0479">Metal-binding</keyword>
<evidence type="ECO:0000259" key="6">
    <source>
        <dbReference type="PROSITE" id="PS50089"/>
    </source>
</evidence>
<gene>
    <name evidence="7" type="ORF">SEMRO_3843_G351430.1</name>
</gene>
<dbReference type="GO" id="GO:0008270">
    <property type="term" value="F:zinc ion binding"/>
    <property type="evidence" value="ECO:0007669"/>
    <property type="project" value="UniProtKB-KW"/>
</dbReference>
<feature type="region of interest" description="Disordered" evidence="5">
    <location>
        <begin position="141"/>
        <end position="209"/>
    </location>
</feature>
<name>A0A9N8HZM5_9STRA</name>
<sequence>MMKRHQAKSNTTIYTTVDNAEEPSIMPDSTKTTVHMRQSLNELHSKLMCPLCQQLLKNPSTLSCAHTFCWKCIESFSCNNNICPVKDCCLPLAMTGSRKGSFLKTNPSLETVLSSLQTICQALDKAPSQWWEHGKEDDLLVEGNEDDDASSSSGEMITLDTSSPPGKLKNDKDYYTEDTETDDEGNDRNNLLKQRLSRYSDDDDEDDNN</sequence>
<dbReference type="Gene3D" id="3.30.40.10">
    <property type="entry name" value="Zinc/RING finger domain, C3HC4 (zinc finger)"/>
    <property type="match status" value="1"/>
</dbReference>